<dbReference type="PROSITE" id="PS51379">
    <property type="entry name" value="4FE4S_FER_2"/>
    <property type="match status" value="1"/>
</dbReference>
<dbReference type="Pfam" id="PF00037">
    <property type="entry name" value="Fer4"/>
    <property type="match status" value="1"/>
</dbReference>
<dbReference type="PANTHER" id="PTHR19248">
    <property type="entry name" value="ATP-BINDING TRANSPORT PROTEIN-RELATED"/>
    <property type="match status" value="1"/>
</dbReference>
<dbReference type="InterPro" id="IPR003593">
    <property type="entry name" value="AAA+_ATPase"/>
</dbReference>
<keyword evidence="6" id="KW-1185">Reference proteome</keyword>
<proteinExistence type="predicted"/>
<dbReference type="InterPro" id="IPR017871">
    <property type="entry name" value="ABC_transporter-like_CS"/>
</dbReference>
<dbReference type="Proteomes" id="UP000054272">
    <property type="component" value="Unassembled WGS sequence"/>
</dbReference>
<feature type="domain" description="ABC transporter" evidence="3">
    <location>
        <begin position="70"/>
        <end position="318"/>
    </location>
</feature>
<dbReference type="InterPro" id="IPR017900">
    <property type="entry name" value="4Fe4S_Fe_S_CS"/>
</dbReference>
<evidence type="ECO:0000259" key="4">
    <source>
        <dbReference type="PROSITE" id="PS51379"/>
    </source>
</evidence>
<dbReference type="InterPro" id="IPR013283">
    <property type="entry name" value="RLI1"/>
</dbReference>
<organism evidence="5 6">
    <name type="scientific">Cryptococcus gattii EJB2</name>
    <dbReference type="NCBI Taxonomy" id="1296103"/>
    <lineage>
        <taxon>Eukaryota</taxon>
        <taxon>Fungi</taxon>
        <taxon>Dikarya</taxon>
        <taxon>Basidiomycota</taxon>
        <taxon>Agaricomycotina</taxon>
        <taxon>Tremellomycetes</taxon>
        <taxon>Tremellales</taxon>
        <taxon>Cryptococcaceae</taxon>
        <taxon>Cryptococcus</taxon>
        <taxon>Cryptococcus gattii species complex</taxon>
    </lineage>
</organism>
<dbReference type="InterPro" id="IPR017896">
    <property type="entry name" value="4Fe4S_Fe-S-bd"/>
</dbReference>
<dbReference type="InterPro" id="IPR034348">
    <property type="entry name" value="RLI_dom_1"/>
</dbReference>
<evidence type="ECO:0000313" key="6">
    <source>
        <dbReference type="Proteomes" id="UP000054272"/>
    </source>
</evidence>
<keyword evidence="2 5" id="KW-0067">ATP-binding</keyword>
<dbReference type="GO" id="GO:0005524">
    <property type="term" value="F:ATP binding"/>
    <property type="evidence" value="ECO:0007669"/>
    <property type="project" value="UniProtKB-KW"/>
</dbReference>
<gene>
    <name evidence="5" type="ORF">I306_03502</name>
</gene>
<evidence type="ECO:0000313" key="5">
    <source>
        <dbReference type="EMBL" id="KIR79384.1"/>
    </source>
</evidence>
<evidence type="ECO:0000259" key="3">
    <source>
        <dbReference type="PROSITE" id="PS50893"/>
    </source>
</evidence>
<dbReference type="PROSITE" id="PS50893">
    <property type="entry name" value="ABC_TRANSPORTER_2"/>
    <property type="match status" value="2"/>
</dbReference>
<accession>A0ABR5BUW3</accession>
<dbReference type="Pfam" id="PF04068">
    <property type="entry name" value="Fer4_RLI"/>
    <property type="match status" value="1"/>
</dbReference>
<sequence length="603" mass="68047">MSDKLTRVAIISDDKCKPKRCRQECKRSCPVVKMGKLCIEVNPSDKKAFISEELCIGCGICVKKCPFEAIQILNLPTNLESHVTHRYAANAFKLHRLPTPRPGQVLGLVGTNGIGKSTALKILSGKLKPNLGRYDDPPEWQEILKHFRGSELQNFFTKVLEDDIKAVTKPQYVDQIPRSIKVPNMTVGKMFDRQTELPNRAELEEDLELKHLQSREVSQLSGGELQRFAIGIASVRKADVYMFDEPSSYLDIRQRLAAARVIRGLVNSTNYVIVVEHDLSTLDYLSDFICVLYGVPGTYGVVTMPYSVREGINIFLDGMIPTENLRFRDESLTFKISETVDEVQAPKTRRYQYPNMTKTLGNFKLHVDEGEYSDSEILVMLGENGMGKTTLVQLLGGKMEPDEGKDKISLRVSMKPQTISPKFPGSVRMLLLKRIKGAFMHPQFNSDVMKPMNIEPIMDQDVQTLSGGELQRVAICLVLGVPADVLLIDEPSAYLDSEQRIVASKVIKKFVMSSKRTAFIVEHDFIMATYLADRVIVFDGQPGKESWARKPEGLLTGMNKFLKSLDITFRRDPTNFRPRINKMDSLKDKEQKAEGAYFFVDSE</sequence>
<dbReference type="Gene3D" id="3.40.50.300">
    <property type="entry name" value="P-loop containing nucleotide triphosphate hydrolases"/>
    <property type="match status" value="2"/>
</dbReference>
<dbReference type="SUPFAM" id="SSF54862">
    <property type="entry name" value="4Fe-4S ferredoxins"/>
    <property type="match status" value="1"/>
</dbReference>
<feature type="domain" description="4Fe-4S ferredoxin-type" evidence="4">
    <location>
        <begin position="46"/>
        <end position="75"/>
    </location>
</feature>
<dbReference type="InterPro" id="IPR007209">
    <property type="entry name" value="RNaseL-inhib-like_metal-bd_dom"/>
</dbReference>
<name>A0ABR5BUW3_9TREE</name>
<dbReference type="PRINTS" id="PR01868">
    <property type="entry name" value="ABCEFAMILY"/>
</dbReference>
<evidence type="ECO:0000256" key="1">
    <source>
        <dbReference type="ARBA" id="ARBA00022741"/>
    </source>
</evidence>
<dbReference type="SUPFAM" id="SSF52540">
    <property type="entry name" value="P-loop containing nucleoside triphosphate hydrolases"/>
    <property type="match status" value="2"/>
</dbReference>
<dbReference type="PROSITE" id="PS00198">
    <property type="entry name" value="4FE4S_FER_1"/>
    <property type="match status" value="1"/>
</dbReference>
<reference evidence="5 6" key="1">
    <citation type="submission" date="2015-01" db="EMBL/GenBank/DDBJ databases">
        <title>The Genome Sequence of Cryptococcus gattii EJB2.</title>
        <authorList>
            <consortium name="The Broad Institute Genomics Platform"/>
            <person name="Cuomo C."/>
            <person name="Litvintseva A."/>
            <person name="Chen Y."/>
            <person name="Heitman J."/>
            <person name="Sun S."/>
            <person name="Springer D."/>
            <person name="Dromer F."/>
            <person name="Young S."/>
            <person name="Zeng Q."/>
            <person name="Gargeya S."/>
            <person name="Abouelleil A."/>
            <person name="Alvarado L."/>
            <person name="Chapman S.B."/>
            <person name="Gainer-Dewar J."/>
            <person name="Goldberg J."/>
            <person name="Griggs A."/>
            <person name="Gujja S."/>
            <person name="Hansen M."/>
            <person name="Howarth C."/>
            <person name="Imamovic A."/>
            <person name="Larimer J."/>
            <person name="Murphy C."/>
            <person name="Naylor J."/>
            <person name="Pearson M."/>
            <person name="Priest M."/>
            <person name="Roberts A."/>
            <person name="Saif S."/>
            <person name="Shea T."/>
            <person name="Sykes S."/>
            <person name="Wortman J."/>
            <person name="Nusbaum C."/>
            <person name="Birren B."/>
        </authorList>
    </citation>
    <scope>NUCLEOTIDE SEQUENCE [LARGE SCALE GENOMIC DNA]</scope>
    <source>
        <strain evidence="5 6">EJB2</strain>
    </source>
</reference>
<dbReference type="Pfam" id="PF00005">
    <property type="entry name" value="ABC_tran"/>
    <property type="match status" value="2"/>
</dbReference>
<dbReference type="CDD" id="cd03236">
    <property type="entry name" value="ABC_RNaseL_inhibitor_domain1"/>
    <property type="match status" value="1"/>
</dbReference>
<dbReference type="InterPro" id="IPR027417">
    <property type="entry name" value="P-loop_NTPase"/>
</dbReference>
<feature type="domain" description="ABC transporter" evidence="3">
    <location>
        <begin position="343"/>
        <end position="565"/>
    </location>
</feature>
<dbReference type="EMBL" id="KN848684">
    <property type="protein sequence ID" value="KIR79384.1"/>
    <property type="molecule type" value="Genomic_DNA"/>
</dbReference>
<keyword evidence="1" id="KW-0547">Nucleotide-binding</keyword>
<dbReference type="SMART" id="SM00382">
    <property type="entry name" value="AAA"/>
    <property type="match status" value="2"/>
</dbReference>
<dbReference type="PROSITE" id="PS00211">
    <property type="entry name" value="ABC_TRANSPORTER_1"/>
    <property type="match status" value="2"/>
</dbReference>
<protein>
    <submittedName>
        <fullName evidence="5">ATP-binding cassette, sub-family E, member 1</fullName>
    </submittedName>
</protein>
<evidence type="ECO:0000256" key="2">
    <source>
        <dbReference type="ARBA" id="ARBA00022840"/>
    </source>
</evidence>
<dbReference type="InterPro" id="IPR003439">
    <property type="entry name" value="ABC_transporter-like_ATP-bd"/>
</dbReference>
<dbReference type="NCBIfam" id="NF009945">
    <property type="entry name" value="PRK13409.1"/>
    <property type="match status" value="1"/>
</dbReference>